<dbReference type="CDD" id="cd09281">
    <property type="entry name" value="UPF0066"/>
    <property type="match status" value="1"/>
</dbReference>
<dbReference type="Pfam" id="PF01980">
    <property type="entry name" value="TrmO_N"/>
    <property type="match status" value="1"/>
</dbReference>
<dbReference type="NCBIfam" id="TIGR00104">
    <property type="entry name" value="tRNA_TsaA"/>
    <property type="match status" value="1"/>
</dbReference>
<dbReference type="RefSeq" id="WP_218327103.1">
    <property type="nucleotide sequence ID" value="NZ_JAHUZB010000006.1"/>
</dbReference>
<keyword evidence="3" id="KW-1185">Reference proteome</keyword>
<dbReference type="EMBL" id="JAHUZB010000006">
    <property type="protein sequence ID" value="MBV7391896.1"/>
    <property type="molecule type" value="Genomic_DNA"/>
</dbReference>
<protein>
    <submittedName>
        <fullName evidence="2">tRNA (N6-threonylcarbamoyladenosine(37)-N6)-methyltransferase TrmO</fullName>
    </submittedName>
</protein>
<sequence>MKNFSVKSIGQVANDQEEMAIQLSAEYAAGLSGLNGFSYLVVLWWPNQMDSDEARSMLEVPKPYKNAPDTMGIFATRSPARPNPIAMTVVDILSIDETTGRIIVPYIDALDGTPVLDLKPYTPSADKVEQPGVPEWSAHWPENYESSGDFDWENEFMF</sequence>
<accession>A0ABS6TG73</accession>
<name>A0ABS6TG73_9ENTE</name>
<evidence type="ECO:0000313" key="2">
    <source>
        <dbReference type="EMBL" id="MBV7391896.1"/>
    </source>
</evidence>
<dbReference type="PANTHER" id="PTHR12818:SF0">
    <property type="entry name" value="TRNA (ADENINE(37)-N6)-METHYLTRANSFERASE"/>
    <property type="match status" value="1"/>
</dbReference>
<dbReference type="PANTHER" id="PTHR12818">
    <property type="entry name" value="TRNA (ADENINE(37)-N6)-METHYLTRANSFERASE"/>
    <property type="match status" value="1"/>
</dbReference>
<dbReference type="InterPro" id="IPR023370">
    <property type="entry name" value="TrmO-like_N"/>
</dbReference>
<feature type="domain" description="TsaA-like" evidence="1">
    <location>
        <begin position="6"/>
        <end position="130"/>
    </location>
</feature>
<dbReference type="PROSITE" id="PS51668">
    <property type="entry name" value="TSAA_2"/>
    <property type="match status" value="1"/>
</dbReference>
<comment type="caution">
    <text evidence="2">The sequence shown here is derived from an EMBL/GenBank/DDBJ whole genome shotgun (WGS) entry which is preliminary data.</text>
</comment>
<proteinExistence type="predicted"/>
<gene>
    <name evidence="2" type="primary">tsaA</name>
    <name evidence="2" type="ORF">KUA55_14500</name>
</gene>
<organism evidence="2 3">
    <name type="scientific">Enterococcus alishanensis</name>
    <dbReference type="NCBI Taxonomy" id="1303817"/>
    <lineage>
        <taxon>Bacteria</taxon>
        <taxon>Bacillati</taxon>
        <taxon>Bacillota</taxon>
        <taxon>Bacilli</taxon>
        <taxon>Lactobacillales</taxon>
        <taxon>Enterococcaceae</taxon>
        <taxon>Enterococcus</taxon>
    </lineage>
</organism>
<dbReference type="InterPro" id="IPR040372">
    <property type="entry name" value="YaeB-like"/>
</dbReference>
<evidence type="ECO:0000259" key="1">
    <source>
        <dbReference type="PROSITE" id="PS51668"/>
    </source>
</evidence>
<reference evidence="2 3" key="1">
    <citation type="submission" date="2021-06" db="EMBL/GenBank/DDBJ databases">
        <title>Enterococcus alishanensis sp. nov., a novel lactic acid bacterium isolated from fresh coffee beans.</title>
        <authorList>
            <person name="Chen Y.-S."/>
        </authorList>
    </citation>
    <scope>NUCLEOTIDE SEQUENCE [LARGE SCALE GENOMIC DNA]</scope>
    <source>
        <strain evidence="2 3">ALS3</strain>
    </source>
</reference>
<dbReference type="Proteomes" id="UP000774130">
    <property type="component" value="Unassembled WGS sequence"/>
</dbReference>
<evidence type="ECO:0000313" key="3">
    <source>
        <dbReference type="Proteomes" id="UP000774130"/>
    </source>
</evidence>